<dbReference type="OrthoDB" id="3208360at2759"/>
<evidence type="ECO:0000313" key="3">
    <source>
        <dbReference type="EMBL" id="TDL16873.1"/>
    </source>
</evidence>
<sequence length="452" mass="51840">MSKAQANPIPSDGIVDRLTGEQTTKLKEFWKVFLRIVHEAPKYPPGSANGDTSNQEHDLNGMNGVDSSPPPLTFENEIHVAREVLKKHGSKRFMESFWRWINQCYADTMVLKFLRARKWQIGAAINMLVVCIQWRIESGVEDIDAWGEEGLRDAEGFIKQLEMGKAYAQGSDRFGRPVCYIHVRLHKLFDQSAKALEDFILFQMENLRFLITYPNDKFNIVFDMAGFGFSNMDWKCVHFIVKCLEAYYPESLNILFIHNAPWIFQGIWKILGPMIDADVRAKVHFTRSPEDLKVHIDEKHLIKQLGGTSDWKWEYDPIVPGENDKMKDEATKKELAAERNTLLAEFERVTRLWIASPDPNISKARRVLDNLLRIQSFALDPYVRGRGIYHRKGNIVGDGRVVFEYPGLADGDAREMRGEDKAIGALEGEVRDLLRDLDIDGANILDKSKLKL</sequence>
<feature type="domain" description="CRAL-TRIO" evidence="2">
    <location>
        <begin position="154"/>
        <end position="313"/>
    </location>
</feature>
<dbReference type="SMART" id="SM00516">
    <property type="entry name" value="SEC14"/>
    <property type="match status" value="1"/>
</dbReference>
<dbReference type="VEuPathDB" id="FungiDB:BD410DRAFT_794883"/>
<evidence type="ECO:0000256" key="1">
    <source>
        <dbReference type="SAM" id="MobiDB-lite"/>
    </source>
</evidence>
<dbReference type="EMBL" id="ML170233">
    <property type="protein sequence ID" value="TDL16873.1"/>
    <property type="molecule type" value="Genomic_DNA"/>
</dbReference>
<gene>
    <name evidence="3" type="ORF">BD410DRAFT_794883</name>
</gene>
<dbReference type="SUPFAM" id="SSF46938">
    <property type="entry name" value="CRAL/TRIO N-terminal domain"/>
    <property type="match status" value="1"/>
</dbReference>
<dbReference type="InterPro" id="IPR036865">
    <property type="entry name" value="CRAL-TRIO_dom_sf"/>
</dbReference>
<dbReference type="InterPro" id="IPR011074">
    <property type="entry name" value="CRAL/TRIO_N_dom"/>
</dbReference>
<dbReference type="SMART" id="SM01100">
    <property type="entry name" value="CRAL_TRIO_N"/>
    <property type="match status" value="1"/>
</dbReference>
<dbReference type="Gene3D" id="3.40.525.10">
    <property type="entry name" value="CRAL-TRIO lipid binding domain"/>
    <property type="match status" value="1"/>
</dbReference>
<reference evidence="3 4" key="1">
    <citation type="submission" date="2018-06" db="EMBL/GenBank/DDBJ databases">
        <title>A transcriptomic atlas of mushroom development highlights an independent origin of complex multicellularity.</title>
        <authorList>
            <consortium name="DOE Joint Genome Institute"/>
            <person name="Krizsan K."/>
            <person name="Almasi E."/>
            <person name="Merenyi Z."/>
            <person name="Sahu N."/>
            <person name="Viragh M."/>
            <person name="Koszo T."/>
            <person name="Mondo S."/>
            <person name="Kiss B."/>
            <person name="Balint B."/>
            <person name="Kues U."/>
            <person name="Barry K."/>
            <person name="Hegedus J.C."/>
            <person name="Henrissat B."/>
            <person name="Johnson J."/>
            <person name="Lipzen A."/>
            <person name="Ohm R."/>
            <person name="Nagy I."/>
            <person name="Pangilinan J."/>
            <person name="Yan J."/>
            <person name="Xiong Y."/>
            <person name="Grigoriev I.V."/>
            <person name="Hibbett D.S."/>
            <person name="Nagy L.G."/>
        </authorList>
    </citation>
    <scope>NUCLEOTIDE SEQUENCE [LARGE SCALE GENOMIC DNA]</scope>
    <source>
        <strain evidence="3 4">SZMC22713</strain>
    </source>
</reference>
<dbReference type="PANTHER" id="PTHR46590">
    <property type="entry name" value="PHOSPHATIDYLINOSITOL TRANSFER PROTEIN CSR1-RELATED"/>
    <property type="match status" value="1"/>
</dbReference>
<dbReference type="PANTHER" id="PTHR46590:SF1">
    <property type="entry name" value="PHOSPHATIDYLINOSITOL TRANSFER PROTEIN CSR1"/>
    <property type="match status" value="1"/>
</dbReference>
<evidence type="ECO:0000313" key="4">
    <source>
        <dbReference type="Proteomes" id="UP000294933"/>
    </source>
</evidence>
<dbReference type="CDD" id="cd00170">
    <property type="entry name" value="SEC14"/>
    <property type="match status" value="1"/>
</dbReference>
<dbReference type="SUPFAM" id="SSF52087">
    <property type="entry name" value="CRAL/TRIO domain"/>
    <property type="match status" value="1"/>
</dbReference>
<accession>A0A4Y7PN46</accession>
<proteinExistence type="predicted"/>
<dbReference type="InterPro" id="IPR036273">
    <property type="entry name" value="CRAL/TRIO_N_dom_sf"/>
</dbReference>
<dbReference type="AlphaFoldDB" id="A0A4Y7PN46"/>
<protein>
    <submittedName>
        <fullName evidence="3">CRAL/TRIO domain-containing protein</fullName>
    </submittedName>
</protein>
<dbReference type="PROSITE" id="PS50191">
    <property type="entry name" value="CRAL_TRIO"/>
    <property type="match status" value="1"/>
</dbReference>
<organism evidence="3 4">
    <name type="scientific">Rickenella mellea</name>
    <dbReference type="NCBI Taxonomy" id="50990"/>
    <lineage>
        <taxon>Eukaryota</taxon>
        <taxon>Fungi</taxon>
        <taxon>Dikarya</taxon>
        <taxon>Basidiomycota</taxon>
        <taxon>Agaricomycotina</taxon>
        <taxon>Agaricomycetes</taxon>
        <taxon>Hymenochaetales</taxon>
        <taxon>Rickenellaceae</taxon>
        <taxon>Rickenella</taxon>
    </lineage>
</organism>
<feature type="region of interest" description="Disordered" evidence="1">
    <location>
        <begin position="44"/>
        <end position="65"/>
    </location>
</feature>
<evidence type="ECO:0000259" key="2">
    <source>
        <dbReference type="PROSITE" id="PS50191"/>
    </source>
</evidence>
<dbReference type="Proteomes" id="UP000294933">
    <property type="component" value="Unassembled WGS sequence"/>
</dbReference>
<dbReference type="InterPro" id="IPR052432">
    <property type="entry name" value="PITP/CRAL-TRIO"/>
</dbReference>
<name>A0A4Y7PN46_9AGAM</name>
<dbReference type="STRING" id="50990.A0A4Y7PN46"/>
<dbReference type="Pfam" id="PF00650">
    <property type="entry name" value="CRAL_TRIO"/>
    <property type="match status" value="1"/>
</dbReference>
<dbReference type="InterPro" id="IPR001251">
    <property type="entry name" value="CRAL-TRIO_dom"/>
</dbReference>
<keyword evidence="4" id="KW-1185">Reference proteome</keyword>
<dbReference type="Pfam" id="PF03765">
    <property type="entry name" value="CRAL_TRIO_N"/>
    <property type="match status" value="1"/>
</dbReference>